<dbReference type="SUPFAM" id="SSF50129">
    <property type="entry name" value="GroES-like"/>
    <property type="match status" value="1"/>
</dbReference>
<dbReference type="EMBL" id="CP051140">
    <property type="protein sequence ID" value="QIW97122.1"/>
    <property type="molecule type" value="Genomic_DNA"/>
</dbReference>
<reference evidence="2 3" key="1">
    <citation type="journal article" date="2016" name="Sci. Rep.">
        <title>Peltaster fructicola genome reveals evolution from an invasive phytopathogen to an ectophytic parasite.</title>
        <authorList>
            <person name="Xu C."/>
            <person name="Chen H."/>
            <person name="Gleason M.L."/>
            <person name="Xu J.R."/>
            <person name="Liu H."/>
            <person name="Zhang R."/>
            <person name="Sun G."/>
        </authorList>
    </citation>
    <scope>NUCLEOTIDE SEQUENCE [LARGE SCALE GENOMIC DNA]</scope>
    <source>
        <strain evidence="2 3">LNHT1506</strain>
    </source>
</reference>
<dbReference type="Proteomes" id="UP000503462">
    <property type="component" value="Chromosome 2"/>
</dbReference>
<dbReference type="InterPro" id="IPR036291">
    <property type="entry name" value="NAD(P)-bd_dom_sf"/>
</dbReference>
<dbReference type="AlphaFoldDB" id="A0A6H0XQZ3"/>
<feature type="domain" description="Enoyl reductase (ER)" evidence="1">
    <location>
        <begin position="13"/>
        <end position="336"/>
    </location>
</feature>
<name>A0A6H0XQZ3_9PEZI</name>
<dbReference type="InterPro" id="IPR050700">
    <property type="entry name" value="YIM1/Zinc_Alcohol_DH_Fams"/>
</dbReference>
<accession>A0A6H0XQZ3</accession>
<dbReference type="InterPro" id="IPR013154">
    <property type="entry name" value="ADH-like_N"/>
</dbReference>
<dbReference type="CDD" id="cd08267">
    <property type="entry name" value="MDR1"/>
    <property type="match status" value="1"/>
</dbReference>
<dbReference type="PANTHER" id="PTHR11695">
    <property type="entry name" value="ALCOHOL DEHYDROGENASE RELATED"/>
    <property type="match status" value="1"/>
</dbReference>
<dbReference type="OrthoDB" id="201656at2759"/>
<dbReference type="GO" id="GO:0005739">
    <property type="term" value="C:mitochondrion"/>
    <property type="evidence" value="ECO:0007669"/>
    <property type="project" value="TreeGrafter"/>
</dbReference>
<dbReference type="PANTHER" id="PTHR11695:SF294">
    <property type="entry name" value="RETICULON-4-INTERACTING PROTEIN 1, MITOCHONDRIAL"/>
    <property type="match status" value="1"/>
</dbReference>
<dbReference type="SMART" id="SM00829">
    <property type="entry name" value="PKS_ER"/>
    <property type="match status" value="1"/>
</dbReference>
<dbReference type="InterPro" id="IPR011032">
    <property type="entry name" value="GroES-like_sf"/>
</dbReference>
<protein>
    <recommendedName>
        <fullName evidence="1">Enoyl reductase (ER) domain-containing protein</fullName>
    </recommendedName>
</protein>
<dbReference type="Pfam" id="PF08240">
    <property type="entry name" value="ADH_N"/>
    <property type="match status" value="1"/>
</dbReference>
<dbReference type="Gene3D" id="3.90.180.10">
    <property type="entry name" value="Medium-chain alcohol dehydrogenases, catalytic domain"/>
    <property type="match status" value="1"/>
</dbReference>
<dbReference type="InterPro" id="IPR020843">
    <property type="entry name" value="ER"/>
</dbReference>
<sequence>MATIRAWTYTSGGYPASLKYNTIPAPDEINIQPNHIHVKIHAAAVNPVDIQLMNLPIWSIPLKAFQGTKTVSSDFSGTVITAAPNCGFVPGDEVFGVNMAPFKQGSGTMAEVADIDLAAAPVVKKPTHWTHAQAAGLGCVFLTAHTCVDGVAPYVDPTSTKRVVVLGGSSATGIYTITLCKRRGWKVLTTCSGAKADFVTKTLGADEVIDYTKASVREGVKAFKPDAIIDDVGGTECLGIAKRYVTIVGDKTGRSSMGGAMTYLWSPWQWVRWAMGYVGLGERYDILNLEPKKENLEEAKELKPNEIFIDSTFPFEEANKAFERLNSGRAKGKVIVEMVK</sequence>
<organism evidence="2 3">
    <name type="scientific">Peltaster fructicola</name>
    <dbReference type="NCBI Taxonomy" id="286661"/>
    <lineage>
        <taxon>Eukaryota</taxon>
        <taxon>Fungi</taxon>
        <taxon>Dikarya</taxon>
        <taxon>Ascomycota</taxon>
        <taxon>Pezizomycotina</taxon>
        <taxon>Dothideomycetes</taxon>
        <taxon>Dothideomycetes incertae sedis</taxon>
        <taxon>Peltaster</taxon>
    </lineage>
</organism>
<dbReference type="Pfam" id="PF13602">
    <property type="entry name" value="ADH_zinc_N_2"/>
    <property type="match status" value="1"/>
</dbReference>
<evidence type="ECO:0000259" key="1">
    <source>
        <dbReference type="SMART" id="SM00829"/>
    </source>
</evidence>
<evidence type="ECO:0000313" key="3">
    <source>
        <dbReference type="Proteomes" id="UP000503462"/>
    </source>
</evidence>
<keyword evidence="3" id="KW-1185">Reference proteome</keyword>
<evidence type="ECO:0000313" key="2">
    <source>
        <dbReference type="EMBL" id="QIW97122.1"/>
    </source>
</evidence>
<dbReference type="GO" id="GO:0016491">
    <property type="term" value="F:oxidoreductase activity"/>
    <property type="evidence" value="ECO:0007669"/>
    <property type="project" value="InterPro"/>
</dbReference>
<dbReference type="Gene3D" id="3.40.50.720">
    <property type="entry name" value="NAD(P)-binding Rossmann-like Domain"/>
    <property type="match status" value="1"/>
</dbReference>
<dbReference type="SUPFAM" id="SSF51735">
    <property type="entry name" value="NAD(P)-binding Rossmann-fold domains"/>
    <property type="match status" value="1"/>
</dbReference>
<gene>
    <name evidence="2" type="ORF">AMS68_002640</name>
</gene>
<proteinExistence type="predicted"/>